<accession>A0AAV1J8D2</accession>
<sequence>MEMSCLDPFLWIGDTNADSTRWADAFSKNVQIVDRVALLAVEFHFGLRGSDKPMPRGDHTPPACPVSGSRGRAPHLKRLVNNSSE</sequence>
<dbReference type="EMBL" id="CAVLEF010000006">
    <property type="protein sequence ID" value="CAK1544762.1"/>
    <property type="molecule type" value="Genomic_DNA"/>
</dbReference>
<feature type="region of interest" description="Disordered" evidence="1">
    <location>
        <begin position="50"/>
        <end position="85"/>
    </location>
</feature>
<organism evidence="2 3">
    <name type="scientific">Leptosia nina</name>
    <dbReference type="NCBI Taxonomy" id="320188"/>
    <lineage>
        <taxon>Eukaryota</taxon>
        <taxon>Metazoa</taxon>
        <taxon>Ecdysozoa</taxon>
        <taxon>Arthropoda</taxon>
        <taxon>Hexapoda</taxon>
        <taxon>Insecta</taxon>
        <taxon>Pterygota</taxon>
        <taxon>Neoptera</taxon>
        <taxon>Endopterygota</taxon>
        <taxon>Lepidoptera</taxon>
        <taxon>Glossata</taxon>
        <taxon>Ditrysia</taxon>
        <taxon>Papilionoidea</taxon>
        <taxon>Pieridae</taxon>
        <taxon>Pierinae</taxon>
        <taxon>Leptosia</taxon>
    </lineage>
</organism>
<feature type="compositionally biased region" description="Basic and acidic residues" evidence="1">
    <location>
        <begin position="50"/>
        <end position="59"/>
    </location>
</feature>
<comment type="caution">
    <text evidence="2">The sequence shown here is derived from an EMBL/GenBank/DDBJ whole genome shotgun (WGS) entry which is preliminary data.</text>
</comment>
<protein>
    <submittedName>
        <fullName evidence="2">Uncharacterized protein</fullName>
    </submittedName>
</protein>
<proteinExistence type="predicted"/>
<name>A0AAV1J8D2_9NEOP</name>
<evidence type="ECO:0000313" key="3">
    <source>
        <dbReference type="Proteomes" id="UP001497472"/>
    </source>
</evidence>
<evidence type="ECO:0000256" key="1">
    <source>
        <dbReference type="SAM" id="MobiDB-lite"/>
    </source>
</evidence>
<reference evidence="2 3" key="1">
    <citation type="submission" date="2023-11" db="EMBL/GenBank/DDBJ databases">
        <authorList>
            <person name="Okamura Y."/>
        </authorList>
    </citation>
    <scope>NUCLEOTIDE SEQUENCE [LARGE SCALE GENOMIC DNA]</scope>
</reference>
<evidence type="ECO:0000313" key="2">
    <source>
        <dbReference type="EMBL" id="CAK1544762.1"/>
    </source>
</evidence>
<dbReference type="AlphaFoldDB" id="A0AAV1J8D2"/>
<gene>
    <name evidence="2" type="ORF">LNINA_LOCUS4482</name>
</gene>
<keyword evidence="3" id="KW-1185">Reference proteome</keyword>
<dbReference type="Proteomes" id="UP001497472">
    <property type="component" value="Unassembled WGS sequence"/>
</dbReference>